<dbReference type="InterPro" id="IPR035897">
    <property type="entry name" value="Toll_tir_struct_dom_sf"/>
</dbReference>
<dbReference type="EMBL" id="JASCZI010212812">
    <property type="protein sequence ID" value="MED6200363.1"/>
    <property type="molecule type" value="Genomic_DNA"/>
</dbReference>
<evidence type="ECO:0000313" key="3">
    <source>
        <dbReference type="EMBL" id="MED6200363.1"/>
    </source>
</evidence>
<dbReference type="Proteomes" id="UP001341840">
    <property type="component" value="Unassembled WGS sequence"/>
</dbReference>
<feature type="domain" description="TIR" evidence="2">
    <location>
        <begin position="16"/>
        <end position="100"/>
    </location>
</feature>
<comment type="caution">
    <text evidence="3">The sequence shown here is derived from an EMBL/GenBank/DDBJ whole genome shotgun (WGS) entry which is preliminary data.</text>
</comment>
<gene>
    <name evidence="3" type="ORF">PIB30_084292</name>
</gene>
<evidence type="ECO:0000256" key="1">
    <source>
        <dbReference type="ARBA" id="ARBA00023027"/>
    </source>
</evidence>
<protein>
    <recommendedName>
        <fullName evidence="2">TIR domain-containing protein</fullName>
    </recommendedName>
</protein>
<name>A0ABU6XV56_9FABA</name>
<dbReference type="PROSITE" id="PS50104">
    <property type="entry name" value="TIR"/>
    <property type="match status" value="1"/>
</dbReference>
<evidence type="ECO:0000259" key="2">
    <source>
        <dbReference type="PROSITE" id="PS50104"/>
    </source>
</evidence>
<dbReference type="SUPFAM" id="SSF52200">
    <property type="entry name" value="Toll/Interleukin receptor TIR domain"/>
    <property type="match status" value="1"/>
</dbReference>
<organism evidence="3 4">
    <name type="scientific">Stylosanthes scabra</name>
    <dbReference type="NCBI Taxonomy" id="79078"/>
    <lineage>
        <taxon>Eukaryota</taxon>
        <taxon>Viridiplantae</taxon>
        <taxon>Streptophyta</taxon>
        <taxon>Embryophyta</taxon>
        <taxon>Tracheophyta</taxon>
        <taxon>Spermatophyta</taxon>
        <taxon>Magnoliopsida</taxon>
        <taxon>eudicotyledons</taxon>
        <taxon>Gunneridae</taxon>
        <taxon>Pentapetalae</taxon>
        <taxon>rosids</taxon>
        <taxon>fabids</taxon>
        <taxon>Fabales</taxon>
        <taxon>Fabaceae</taxon>
        <taxon>Papilionoideae</taxon>
        <taxon>50 kb inversion clade</taxon>
        <taxon>dalbergioids sensu lato</taxon>
        <taxon>Dalbergieae</taxon>
        <taxon>Pterocarpus clade</taxon>
        <taxon>Stylosanthes</taxon>
    </lineage>
</organism>
<accession>A0ABU6XV56</accession>
<dbReference type="InterPro" id="IPR000157">
    <property type="entry name" value="TIR_dom"/>
</dbReference>
<keyword evidence="4" id="KW-1185">Reference proteome</keyword>
<dbReference type="Pfam" id="PF01582">
    <property type="entry name" value="TIR"/>
    <property type="match status" value="1"/>
</dbReference>
<sequence length="100" mass="11418">MPLSVAAASSSSPMATQYDVFISFRGEDTRNGFTSHLHFALRRNHIDTFIDYRIKKGGAIWKELAEVIRDYYNTSFIYELTFAADNEFCLEALHGKTNES</sequence>
<dbReference type="PANTHER" id="PTHR32009:SF159">
    <property type="entry name" value="TIR DOMAIN-CONTAINING PROTEIN"/>
    <property type="match status" value="1"/>
</dbReference>
<proteinExistence type="predicted"/>
<keyword evidence="1" id="KW-0520">NAD</keyword>
<dbReference type="Gene3D" id="3.40.50.10140">
    <property type="entry name" value="Toll/interleukin-1 receptor homology (TIR) domain"/>
    <property type="match status" value="1"/>
</dbReference>
<evidence type="ECO:0000313" key="4">
    <source>
        <dbReference type="Proteomes" id="UP001341840"/>
    </source>
</evidence>
<feature type="non-terminal residue" evidence="3">
    <location>
        <position position="100"/>
    </location>
</feature>
<dbReference type="PANTHER" id="PTHR32009">
    <property type="entry name" value="TMV RESISTANCE PROTEIN N-LIKE"/>
    <property type="match status" value="1"/>
</dbReference>
<reference evidence="3 4" key="1">
    <citation type="journal article" date="2023" name="Plants (Basel)">
        <title>Bridging the Gap: Combining Genomics and Transcriptomics Approaches to Understand Stylosanthes scabra, an Orphan Legume from the Brazilian Caatinga.</title>
        <authorList>
            <person name="Ferreira-Neto J.R.C."/>
            <person name="da Silva M.D."/>
            <person name="Binneck E."/>
            <person name="de Melo N.F."/>
            <person name="da Silva R.H."/>
            <person name="de Melo A.L.T.M."/>
            <person name="Pandolfi V."/>
            <person name="Bustamante F.O."/>
            <person name="Brasileiro-Vidal A.C."/>
            <person name="Benko-Iseppon A.M."/>
        </authorList>
    </citation>
    <scope>NUCLEOTIDE SEQUENCE [LARGE SCALE GENOMIC DNA]</scope>
    <source>
        <tissue evidence="3">Leaves</tissue>
    </source>
</reference>